<evidence type="ECO:0000313" key="3">
    <source>
        <dbReference type="Proteomes" id="UP000281553"/>
    </source>
</evidence>
<accession>A0A3P7P2Y7</accession>
<dbReference type="AlphaFoldDB" id="A0A3P7P2Y7"/>
<feature type="compositionally biased region" description="Polar residues" evidence="1">
    <location>
        <begin position="86"/>
        <end position="98"/>
    </location>
</feature>
<feature type="region of interest" description="Disordered" evidence="1">
    <location>
        <begin position="46"/>
        <end position="135"/>
    </location>
</feature>
<sequence length="135" mass="14639">MNLFLPAVSLYSNSPHEDDIFALETKQSMQRKDTLLDNMPIFAETGINGRKSGDSIGEHNVGSPSSAQYRLASRNRVTQPFAGDATITQRCSSPEETGSISSLVSSSAQLKRTDVAASPEDMYSRKENGPIIDAE</sequence>
<name>A0A3P7P2Y7_DIBLA</name>
<evidence type="ECO:0000256" key="1">
    <source>
        <dbReference type="SAM" id="MobiDB-lite"/>
    </source>
</evidence>
<dbReference type="Proteomes" id="UP000281553">
    <property type="component" value="Unassembled WGS sequence"/>
</dbReference>
<organism evidence="2 3">
    <name type="scientific">Dibothriocephalus latus</name>
    <name type="common">Fish tapeworm</name>
    <name type="synonym">Diphyllobothrium latum</name>
    <dbReference type="NCBI Taxonomy" id="60516"/>
    <lineage>
        <taxon>Eukaryota</taxon>
        <taxon>Metazoa</taxon>
        <taxon>Spiralia</taxon>
        <taxon>Lophotrochozoa</taxon>
        <taxon>Platyhelminthes</taxon>
        <taxon>Cestoda</taxon>
        <taxon>Eucestoda</taxon>
        <taxon>Diphyllobothriidea</taxon>
        <taxon>Diphyllobothriidae</taxon>
        <taxon>Dibothriocephalus</taxon>
    </lineage>
</organism>
<gene>
    <name evidence="2" type="ORF">DILT_LOCUS18063</name>
</gene>
<protein>
    <submittedName>
        <fullName evidence="2">Uncharacterized protein</fullName>
    </submittedName>
</protein>
<dbReference type="OrthoDB" id="10414377at2759"/>
<evidence type="ECO:0000313" key="2">
    <source>
        <dbReference type="EMBL" id="VDN39917.1"/>
    </source>
</evidence>
<keyword evidence="3" id="KW-1185">Reference proteome</keyword>
<reference evidence="2 3" key="1">
    <citation type="submission" date="2018-11" db="EMBL/GenBank/DDBJ databases">
        <authorList>
            <consortium name="Pathogen Informatics"/>
        </authorList>
    </citation>
    <scope>NUCLEOTIDE SEQUENCE [LARGE SCALE GENOMIC DNA]</scope>
</reference>
<dbReference type="EMBL" id="UYRU01097084">
    <property type="protein sequence ID" value="VDN39917.1"/>
    <property type="molecule type" value="Genomic_DNA"/>
</dbReference>
<proteinExistence type="predicted"/>